<evidence type="ECO:0000256" key="2">
    <source>
        <dbReference type="ARBA" id="ARBA00005417"/>
    </source>
</evidence>
<dbReference type="Proteomes" id="UP000606490">
    <property type="component" value="Unassembled WGS sequence"/>
</dbReference>
<evidence type="ECO:0000256" key="3">
    <source>
        <dbReference type="ARBA" id="ARBA00022448"/>
    </source>
</evidence>
<evidence type="ECO:0000313" key="8">
    <source>
        <dbReference type="Proteomes" id="UP000606490"/>
    </source>
</evidence>
<keyword evidence="3" id="KW-0813">Transport</keyword>
<comment type="subcellular location">
    <subcellularLocation>
        <location evidence="1">Cell inner membrane</location>
        <topology evidence="1">Peripheral membrane protein</topology>
    </subcellularLocation>
</comment>
<accession>A0ABS1V4P7</accession>
<dbReference type="RefSeq" id="WP_202825041.1">
    <property type="nucleotide sequence ID" value="NZ_JAEUXJ010000003.1"/>
</dbReference>
<dbReference type="CDD" id="cd03257">
    <property type="entry name" value="ABC_NikE_OppD_transporters"/>
    <property type="match status" value="1"/>
</dbReference>
<reference evidence="7 8" key="1">
    <citation type="submission" date="2021-01" db="EMBL/GenBank/DDBJ databases">
        <title>Belnapia mucosa sp. nov. and Belnapia arida sp. nov., isolated from the Tabernas Desert (Almeria, Spain).</title>
        <authorList>
            <person name="Molina-Menor E."/>
            <person name="Vidal-Verdu A."/>
            <person name="Calonge A."/>
            <person name="Satari L."/>
            <person name="Pereto Magraner J."/>
            <person name="Porcar Miralles M."/>
        </authorList>
    </citation>
    <scope>NUCLEOTIDE SEQUENCE [LARGE SCALE GENOMIC DNA]</scope>
    <source>
        <strain evidence="7 8">T6</strain>
    </source>
</reference>
<comment type="caution">
    <text evidence="7">The sequence shown here is derived from an EMBL/GenBank/DDBJ whole genome shotgun (WGS) entry which is preliminary data.</text>
</comment>
<keyword evidence="5 7" id="KW-0067">ATP-binding</keyword>
<dbReference type="PANTHER" id="PTHR43776">
    <property type="entry name" value="TRANSPORT ATP-BINDING PROTEIN"/>
    <property type="match status" value="1"/>
</dbReference>
<dbReference type="InterPro" id="IPR050319">
    <property type="entry name" value="ABC_transp_ATP-bind"/>
</dbReference>
<dbReference type="GO" id="GO:0005524">
    <property type="term" value="F:ATP binding"/>
    <property type="evidence" value="ECO:0007669"/>
    <property type="project" value="UniProtKB-KW"/>
</dbReference>
<dbReference type="Pfam" id="PF08352">
    <property type="entry name" value="oligo_HPY"/>
    <property type="match status" value="1"/>
</dbReference>
<evidence type="ECO:0000259" key="6">
    <source>
        <dbReference type="PROSITE" id="PS50893"/>
    </source>
</evidence>
<dbReference type="Pfam" id="PF00005">
    <property type="entry name" value="ABC_tran"/>
    <property type="match status" value="1"/>
</dbReference>
<protein>
    <submittedName>
        <fullName evidence="7">ATP-binding cassette domain-containing protein</fullName>
    </submittedName>
</protein>
<dbReference type="InterPro" id="IPR003593">
    <property type="entry name" value="AAA+_ATPase"/>
</dbReference>
<keyword evidence="4" id="KW-0547">Nucleotide-binding</keyword>
<feature type="domain" description="ABC transporter" evidence="6">
    <location>
        <begin position="6"/>
        <end position="262"/>
    </location>
</feature>
<dbReference type="PROSITE" id="PS00211">
    <property type="entry name" value="ABC_TRANSPORTER_1"/>
    <property type="match status" value="1"/>
</dbReference>
<organism evidence="7 8">
    <name type="scientific">Belnapia mucosa</name>
    <dbReference type="NCBI Taxonomy" id="2804532"/>
    <lineage>
        <taxon>Bacteria</taxon>
        <taxon>Pseudomonadati</taxon>
        <taxon>Pseudomonadota</taxon>
        <taxon>Alphaproteobacteria</taxon>
        <taxon>Acetobacterales</taxon>
        <taxon>Roseomonadaceae</taxon>
        <taxon>Belnapia</taxon>
    </lineage>
</organism>
<dbReference type="PANTHER" id="PTHR43776:SF7">
    <property type="entry name" value="D,D-DIPEPTIDE TRANSPORT ATP-BINDING PROTEIN DDPF-RELATED"/>
    <property type="match status" value="1"/>
</dbReference>
<proteinExistence type="inferred from homology"/>
<evidence type="ECO:0000313" key="7">
    <source>
        <dbReference type="EMBL" id="MBL6455288.1"/>
    </source>
</evidence>
<evidence type="ECO:0000256" key="1">
    <source>
        <dbReference type="ARBA" id="ARBA00004417"/>
    </source>
</evidence>
<dbReference type="SUPFAM" id="SSF52540">
    <property type="entry name" value="P-loop containing nucleoside triphosphate hydrolases"/>
    <property type="match status" value="1"/>
</dbReference>
<dbReference type="NCBIfam" id="TIGR01727">
    <property type="entry name" value="oligo_HPY"/>
    <property type="match status" value="1"/>
</dbReference>
<sequence length="328" mass="36139">MSAALLEVENLSKHYPVLRRGILLQRQTAAIRAVDDVSFRLQAGETLGLVGESGCGKTTTARAILNLVTPSSGAVRFEGRDILPVFRKGERSEVLGIRRGLQYVFQDPYLSLNPRWTIGETLREPLRIHWPEREAEWPTRIDALLRMVGLEPQHAWRYPHEFSGGQRQRVGIARALAVEPRLLILDEPVSSLDISVRAQILNLLAELQDGLGLAYLYISHDLSSVRFISTHVAVMYLGKLVEMAPVDALFAAAGHHYTRALLSAIPVPDPGAAQSRIHLQGEVPSALRRPTGCPFHPRCAAALPVCRSEEPALIDIGPGHRLACHNPA</sequence>
<comment type="similarity">
    <text evidence="2">Belongs to the ABC transporter superfamily.</text>
</comment>
<dbReference type="SMART" id="SM00382">
    <property type="entry name" value="AAA"/>
    <property type="match status" value="1"/>
</dbReference>
<dbReference type="Gene3D" id="3.40.50.300">
    <property type="entry name" value="P-loop containing nucleotide triphosphate hydrolases"/>
    <property type="match status" value="1"/>
</dbReference>
<evidence type="ECO:0000256" key="4">
    <source>
        <dbReference type="ARBA" id="ARBA00022741"/>
    </source>
</evidence>
<gene>
    <name evidence="7" type="ORF">JMJ55_08150</name>
</gene>
<name>A0ABS1V4P7_9PROT</name>
<dbReference type="InterPro" id="IPR027417">
    <property type="entry name" value="P-loop_NTPase"/>
</dbReference>
<dbReference type="EMBL" id="JAEUXJ010000003">
    <property type="protein sequence ID" value="MBL6455288.1"/>
    <property type="molecule type" value="Genomic_DNA"/>
</dbReference>
<keyword evidence="8" id="KW-1185">Reference proteome</keyword>
<dbReference type="InterPro" id="IPR017871">
    <property type="entry name" value="ABC_transporter-like_CS"/>
</dbReference>
<dbReference type="InterPro" id="IPR013563">
    <property type="entry name" value="Oligopep_ABC_C"/>
</dbReference>
<dbReference type="PROSITE" id="PS50893">
    <property type="entry name" value="ABC_TRANSPORTER_2"/>
    <property type="match status" value="1"/>
</dbReference>
<evidence type="ECO:0000256" key="5">
    <source>
        <dbReference type="ARBA" id="ARBA00022840"/>
    </source>
</evidence>
<dbReference type="InterPro" id="IPR003439">
    <property type="entry name" value="ABC_transporter-like_ATP-bd"/>
</dbReference>